<proteinExistence type="predicted"/>
<comment type="caution">
    <text evidence="14">The sequence shown here is derived from an EMBL/GenBank/DDBJ whole genome shotgun (WGS) entry which is preliminary data.</text>
</comment>
<dbReference type="GO" id="GO:0005524">
    <property type="term" value="F:ATP binding"/>
    <property type="evidence" value="ECO:0007669"/>
    <property type="project" value="UniProtKB-KW"/>
</dbReference>
<evidence type="ECO:0000256" key="1">
    <source>
        <dbReference type="ARBA" id="ARBA00004651"/>
    </source>
</evidence>
<dbReference type="SUPFAM" id="SSF47226">
    <property type="entry name" value="Histidine-containing phosphotransfer domain, HPT domain"/>
    <property type="match status" value="1"/>
</dbReference>
<dbReference type="GO" id="GO:0004672">
    <property type="term" value="F:protein kinase activity"/>
    <property type="evidence" value="ECO:0007669"/>
    <property type="project" value="UniProtKB-ARBA"/>
</dbReference>
<dbReference type="GO" id="GO:0000160">
    <property type="term" value="P:phosphorelay signal transduction system"/>
    <property type="evidence" value="ECO:0007669"/>
    <property type="project" value="UniProtKB-KW"/>
</dbReference>
<feature type="domain" description="HPt" evidence="13">
    <location>
        <begin position="128"/>
        <end position="220"/>
    </location>
</feature>
<organism evidence="14 15">
    <name type="scientific">Salipiger mucosus DSM 16094</name>
    <dbReference type="NCBI Taxonomy" id="1123237"/>
    <lineage>
        <taxon>Bacteria</taxon>
        <taxon>Pseudomonadati</taxon>
        <taxon>Pseudomonadota</taxon>
        <taxon>Alphaproteobacteria</taxon>
        <taxon>Rhodobacterales</taxon>
        <taxon>Roseobacteraceae</taxon>
        <taxon>Salipiger</taxon>
    </lineage>
</organism>
<dbReference type="GO" id="GO:0005886">
    <property type="term" value="C:plasma membrane"/>
    <property type="evidence" value="ECO:0007669"/>
    <property type="project" value="UniProtKB-SubCell"/>
</dbReference>
<keyword evidence="2" id="KW-1003">Cell membrane</keyword>
<evidence type="ECO:0000259" key="13">
    <source>
        <dbReference type="PROSITE" id="PS50894"/>
    </source>
</evidence>
<comment type="subcellular location">
    <subcellularLocation>
        <location evidence="1">Cell membrane</location>
        <topology evidence="1">Multi-pass membrane protein</topology>
    </subcellularLocation>
</comment>
<gene>
    <name evidence="14" type="ORF">Salmuc_00028</name>
</gene>
<keyword evidence="8" id="KW-0902">Two-component regulatory system</keyword>
<evidence type="ECO:0000256" key="2">
    <source>
        <dbReference type="ARBA" id="ARBA00022475"/>
    </source>
</evidence>
<dbReference type="InterPro" id="IPR036641">
    <property type="entry name" value="HPT_dom_sf"/>
</dbReference>
<name>S9SAA6_9RHOB</name>
<keyword evidence="5" id="KW-0547">Nucleotide-binding</keyword>
<feature type="modified residue" description="Phosphohistidine" evidence="10">
    <location>
        <position position="168"/>
    </location>
</feature>
<dbReference type="Pfam" id="PF01627">
    <property type="entry name" value="Hpt"/>
    <property type="match status" value="1"/>
</dbReference>
<keyword evidence="14" id="KW-0808">Transferase</keyword>
<feature type="domain" description="Response regulatory" evidence="12">
    <location>
        <begin position="1"/>
        <end position="101"/>
    </location>
</feature>
<keyword evidence="3 11" id="KW-0597">Phosphoprotein</keyword>
<evidence type="ECO:0000256" key="4">
    <source>
        <dbReference type="ARBA" id="ARBA00022692"/>
    </source>
</evidence>
<dbReference type="SMART" id="SM00448">
    <property type="entry name" value="REC"/>
    <property type="match status" value="1"/>
</dbReference>
<keyword evidence="14" id="KW-0418">Kinase</keyword>
<dbReference type="EMBL" id="APVH01000001">
    <property type="protein sequence ID" value="EPX87075.1"/>
    <property type="molecule type" value="Genomic_DNA"/>
</dbReference>
<protein>
    <submittedName>
        <fullName evidence="14">Sensory box histidine kinase/response regulator</fullName>
    </submittedName>
</protein>
<dbReference type="Pfam" id="PF00072">
    <property type="entry name" value="Response_reg"/>
    <property type="match status" value="1"/>
</dbReference>
<dbReference type="InterPro" id="IPR011006">
    <property type="entry name" value="CheY-like_superfamily"/>
</dbReference>
<keyword evidence="6" id="KW-0067">ATP-binding</keyword>
<dbReference type="Gene3D" id="1.20.120.160">
    <property type="entry name" value="HPT domain"/>
    <property type="match status" value="1"/>
</dbReference>
<dbReference type="Gene3D" id="3.40.50.2300">
    <property type="match status" value="1"/>
</dbReference>
<sequence length="220" mass="23061">MLRRLGHVVTEACDGTEGLARACEGRFDLILMDISMPRLDGVETTRRIRAGGGPNAETPIVALTAHALPGDLARFEAAGMTQALTKPVSRAAMAALFEQDPPAATPAQAPVDEVLDRATLEAAAATLGHETFEAIRAQFIEETEAALDRLHEGLAAGLAPEDYAAEIHKLAGSAAVFGAAGLHAALRAQETRAQDGAELRAAHEGLFPVWQSTRAALAAR</sequence>
<dbReference type="PROSITE" id="PS50894">
    <property type="entry name" value="HPT"/>
    <property type="match status" value="1"/>
</dbReference>
<evidence type="ECO:0000256" key="10">
    <source>
        <dbReference type="PROSITE-ProRule" id="PRU00110"/>
    </source>
</evidence>
<dbReference type="PROSITE" id="PS50110">
    <property type="entry name" value="RESPONSE_REGULATORY"/>
    <property type="match status" value="1"/>
</dbReference>
<evidence type="ECO:0000256" key="11">
    <source>
        <dbReference type="PROSITE-ProRule" id="PRU00169"/>
    </source>
</evidence>
<evidence type="ECO:0000256" key="6">
    <source>
        <dbReference type="ARBA" id="ARBA00022840"/>
    </source>
</evidence>
<evidence type="ECO:0000256" key="3">
    <source>
        <dbReference type="ARBA" id="ARBA00022553"/>
    </source>
</evidence>
<evidence type="ECO:0000256" key="8">
    <source>
        <dbReference type="ARBA" id="ARBA00023012"/>
    </source>
</evidence>
<evidence type="ECO:0000256" key="5">
    <source>
        <dbReference type="ARBA" id="ARBA00022741"/>
    </source>
</evidence>
<dbReference type="SUPFAM" id="SSF52172">
    <property type="entry name" value="CheY-like"/>
    <property type="match status" value="1"/>
</dbReference>
<dbReference type="STRING" id="1123237.Salmuc_00028"/>
<dbReference type="InterPro" id="IPR001789">
    <property type="entry name" value="Sig_transdc_resp-reg_receiver"/>
</dbReference>
<evidence type="ECO:0000259" key="12">
    <source>
        <dbReference type="PROSITE" id="PS50110"/>
    </source>
</evidence>
<evidence type="ECO:0000313" key="15">
    <source>
        <dbReference type="Proteomes" id="UP000015347"/>
    </source>
</evidence>
<dbReference type="AlphaFoldDB" id="S9SAA6"/>
<evidence type="ECO:0000256" key="9">
    <source>
        <dbReference type="ARBA" id="ARBA00023136"/>
    </source>
</evidence>
<dbReference type="HOGENOM" id="CLU_1255213_0_0_5"/>
<dbReference type="PANTHER" id="PTHR45339:SF1">
    <property type="entry name" value="HYBRID SIGNAL TRANSDUCTION HISTIDINE KINASE J"/>
    <property type="match status" value="1"/>
</dbReference>
<keyword evidence="7" id="KW-1133">Transmembrane helix</keyword>
<keyword evidence="9" id="KW-0472">Membrane</keyword>
<reference evidence="15" key="1">
    <citation type="journal article" date="2014" name="Stand. Genomic Sci.">
        <title>Genome sequence of the exopolysaccharide-producing Salipiger mucosus type strain (DSM 16094(T)), a moderately halophilic member of the Roseobacter clade.</title>
        <authorList>
            <person name="Riedel T."/>
            <person name="Spring S."/>
            <person name="Fiebig A."/>
            <person name="Petersen J."/>
            <person name="Kyrpides N.C."/>
            <person name="Goker M."/>
            <person name="Klenk H.P."/>
        </authorList>
    </citation>
    <scope>NUCLEOTIDE SEQUENCE [LARGE SCALE GENOMIC DNA]</scope>
    <source>
        <strain evidence="15">DSM 16094</strain>
    </source>
</reference>
<evidence type="ECO:0000313" key="14">
    <source>
        <dbReference type="EMBL" id="EPX87075.1"/>
    </source>
</evidence>
<keyword evidence="15" id="KW-1185">Reference proteome</keyword>
<dbReference type="PANTHER" id="PTHR45339">
    <property type="entry name" value="HYBRID SIGNAL TRANSDUCTION HISTIDINE KINASE J"/>
    <property type="match status" value="1"/>
</dbReference>
<dbReference type="CDD" id="cd17546">
    <property type="entry name" value="REC_hyHK_CKI1_RcsC-like"/>
    <property type="match status" value="1"/>
</dbReference>
<dbReference type="InterPro" id="IPR008207">
    <property type="entry name" value="Sig_transdc_His_kin_Hpt_dom"/>
</dbReference>
<dbReference type="eggNOG" id="COG0784">
    <property type="taxonomic scope" value="Bacteria"/>
</dbReference>
<keyword evidence="4" id="KW-0812">Transmembrane</keyword>
<accession>S9SAA6</accession>
<dbReference type="Proteomes" id="UP000015347">
    <property type="component" value="Unassembled WGS sequence"/>
</dbReference>
<feature type="modified residue" description="4-aspartylphosphate" evidence="11">
    <location>
        <position position="33"/>
    </location>
</feature>
<evidence type="ECO:0000256" key="7">
    <source>
        <dbReference type="ARBA" id="ARBA00022989"/>
    </source>
</evidence>